<proteinExistence type="predicted"/>
<organism evidence="2 3">
    <name type="scientific">Dictyobacter formicarum</name>
    <dbReference type="NCBI Taxonomy" id="2778368"/>
    <lineage>
        <taxon>Bacteria</taxon>
        <taxon>Bacillati</taxon>
        <taxon>Chloroflexota</taxon>
        <taxon>Ktedonobacteria</taxon>
        <taxon>Ktedonobacterales</taxon>
        <taxon>Dictyobacteraceae</taxon>
        <taxon>Dictyobacter</taxon>
    </lineage>
</organism>
<comment type="caution">
    <text evidence="2">The sequence shown here is derived from an EMBL/GenBank/DDBJ whole genome shotgun (WGS) entry which is preliminary data.</text>
</comment>
<dbReference type="Proteomes" id="UP000635565">
    <property type="component" value="Unassembled WGS sequence"/>
</dbReference>
<gene>
    <name evidence="2" type="ORF">KSZ_38120</name>
</gene>
<reference evidence="2 3" key="1">
    <citation type="journal article" date="2021" name="Int. J. Syst. Evol. Microbiol.">
        <title>Reticulibacter mediterranei gen. nov., sp. nov., within the new family Reticulibacteraceae fam. nov., and Ktedonospora formicarum gen. nov., sp. nov., Ktedonobacter robiniae sp. nov., Dictyobacter formicarum sp. nov. and Dictyobacter arantiisoli sp. nov., belonging to the class Ktedonobacteria.</title>
        <authorList>
            <person name="Yabe S."/>
            <person name="Zheng Y."/>
            <person name="Wang C.M."/>
            <person name="Sakai Y."/>
            <person name="Abe K."/>
            <person name="Yokota A."/>
            <person name="Donadio S."/>
            <person name="Cavaletti L."/>
            <person name="Monciardini P."/>
        </authorList>
    </citation>
    <scope>NUCLEOTIDE SEQUENCE [LARGE SCALE GENOMIC DNA]</scope>
    <source>
        <strain evidence="2 3">SOSP1-9</strain>
    </source>
</reference>
<evidence type="ECO:0000313" key="3">
    <source>
        <dbReference type="Proteomes" id="UP000635565"/>
    </source>
</evidence>
<protein>
    <recommendedName>
        <fullName evidence="4">DUF1490 domain-containing protein</fullName>
    </recommendedName>
</protein>
<sequence>MEPADFVEPEIAVTAAITAAICSPRARKVMRKGLVYGMAGILTAGDVVTTFARSVRQGVRQTEGKEETTTPTAQKIDEQEAQAAKGSKTEPETTGTQPRKTMDKKATIGGQSE</sequence>
<keyword evidence="3" id="KW-1185">Reference proteome</keyword>
<accession>A0ABQ3VJG4</accession>
<dbReference type="EMBL" id="BNJJ01000010">
    <property type="protein sequence ID" value="GHO85806.1"/>
    <property type="molecule type" value="Genomic_DNA"/>
</dbReference>
<feature type="region of interest" description="Disordered" evidence="1">
    <location>
        <begin position="57"/>
        <end position="113"/>
    </location>
</feature>
<dbReference type="RefSeq" id="WP_201363450.1">
    <property type="nucleotide sequence ID" value="NZ_BNJJ01000010.1"/>
</dbReference>
<evidence type="ECO:0000313" key="2">
    <source>
        <dbReference type="EMBL" id="GHO85806.1"/>
    </source>
</evidence>
<evidence type="ECO:0000256" key="1">
    <source>
        <dbReference type="SAM" id="MobiDB-lite"/>
    </source>
</evidence>
<name>A0ABQ3VJG4_9CHLR</name>
<evidence type="ECO:0008006" key="4">
    <source>
        <dbReference type="Google" id="ProtNLM"/>
    </source>
</evidence>